<dbReference type="RefSeq" id="WP_064513121.1">
    <property type="nucleotide sequence ID" value="NZ_CP010029.1"/>
</dbReference>
<reference evidence="2" key="1">
    <citation type="journal article" date="2016" name="Toxins">
        <title>The Draft Genome Sequence of the Yersinia entomophaga Entomopathogenic Type Strain MH96T.</title>
        <authorList>
            <person name="Hurst M.R."/>
            <person name="Beattie A."/>
            <person name="Altermann E."/>
            <person name="Moraga R.M."/>
            <person name="Harper L.A."/>
            <person name="Calder J."/>
            <person name="Laugraud A."/>
        </authorList>
    </citation>
    <scope>NUCLEOTIDE SEQUENCE [LARGE SCALE GENOMIC DNA]</scope>
    <source>
        <strain evidence="2">MH96</strain>
    </source>
</reference>
<dbReference type="Proteomes" id="UP000266744">
    <property type="component" value="Chromosome"/>
</dbReference>
<dbReference type="EMBL" id="CP010029">
    <property type="protein sequence ID" value="ANI28870.1"/>
    <property type="molecule type" value="Genomic_DNA"/>
</dbReference>
<gene>
    <name evidence="1" type="ORF">PL78_03315</name>
</gene>
<evidence type="ECO:0000313" key="1">
    <source>
        <dbReference type="EMBL" id="ANI28870.1"/>
    </source>
</evidence>
<evidence type="ECO:0000313" key="2">
    <source>
        <dbReference type="Proteomes" id="UP000266744"/>
    </source>
</evidence>
<accession>A0ABN4PNJ4</accession>
<protein>
    <submittedName>
        <fullName evidence="1">Prophage protein</fullName>
    </submittedName>
</protein>
<keyword evidence="2" id="KW-1185">Reference proteome</keyword>
<proteinExistence type="predicted"/>
<dbReference type="Gene3D" id="1.10.3210.10">
    <property type="entry name" value="Hypothetical protein af1432"/>
    <property type="match status" value="1"/>
</dbReference>
<name>A0ABN4PNJ4_YERET</name>
<dbReference type="SUPFAM" id="SSF109604">
    <property type="entry name" value="HD-domain/PDEase-like"/>
    <property type="match status" value="1"/>
</dbReference>
<organism evidence="1 2">
    <name type="scientific">Yersinia entomophaga</name>
    <dbReference type="NCBI Taxonomy" id="935293"/>
    <lineage>
        <taxon>Bacteria</taxon>
        <taxon>Pseudomonadati</taxon>
        <taxon>Pseudomonadota</taxon>
        <taxon>Gammaproteobacteria</taxon>
        <taxon>Enterobacterales</taxon>
        <taxon>Yersiniaceae</taxon>
        <taxon>Yersinia</taxon>
    </lineage>
</organism>
<sequence>MTCITTFSGQRFDYSKPTAESICIEDIAQALSHECRFAGHLPNFYSVAQHSVLMSQIIGAEFALEALLHDASEAYCKDIPSPLKRLLPDYQAVERQIDLVIREKFGLPDEMGFSVHYADLVMLATERRDLDIDDGKVWPMLEGIPPSEDIAIIPVGSVQARAMFIQRYNELVGEGQSL</sequence>